<sequence length="112" mass="11963">MTRVKNPMGVVSLFIVLVVVIVASSYIIRFVSSSLSGFENVPAVPSNGCVVSGNQAELRNLGYVPDKDTYYMCNTLSNGETCPEGTFCNGVEDECTPIAASMFNDGVVGYFS</sequence>
<reference evidence="1" key="1">
    <citation type="journal article" date="2020" name="Nature">
        <title>Giant virus diversity and host interactions through global metagenomics.</title>
        <authorList>
            <person name="Schulz F."/>
            <person name="Roux S."/>
            <person name="Paez-Espino D."/>
            <person name="Jungbluth S."/>
            <person name="Walsh D.A."/>
            <person name="Denef V.J."/>
            <person name="McMahon K.D."/>
            <person name="Konstantinidis K.T."/>
            <person name="Eloe-Fadrosh E.A."/>
            <person name="Kyrpides N.C."/>
            <person name="Woyke T."/>
        </authorList>
    </citation>
    <scope>NUCLEOTIDE SEQUENCE</scope>
    <source>
        <strain evidence="1">GVMAG-S-1101164-72</strain>
    </source>
</reference>
<organism evidence="1">
    <name type="scientific">viral metagenome</name>
    <dbReference type="NCBI Taxonomy" id="1070528"/>
    <lineage>
        <taxon>unclassified sequences</taxon>
        <taxon>metagenomes</taxon>
        <taxon>organismal metagenomes</taxon>
    </lineage>
</organism>
<dbReference type="EMBL" id="MN740758">
    <property type="protein sequence ID" value="QHS81471.1"/>
    <property type="molecule type" value="Genomic_DNA"/>
</dbReference>
<dbReference type="AlphaFoldDB" id="A0A6C0AQ60"/>
<accession>A0A6C0AQ60</accession>
<evidence type="ECO:0000313" key="1">
    <source>
        <dbReference type="EMBL" id="QHS81471.1"/>
    </source>
</evidence>
<proteinExistence type="predicted"/>
<protein>
    <submittedName>
        <fullName evidence="1">Uncharacterized protein</fullName>
    </submittedName>
</protein>
<name>A0A6C0AQ60_9ZZZZ</name>